<dbReference type="HOGENOM" id="CLU_3217056_0_0_9"/>
<feature type="region of interest" description="Disordered" evidence="1">
    <location>
        <begin position="16"/>
        <end position="44"/>
    </location>
</feature>
<dbReference type="KEGG" id="hmo:HM1_0425"/>
<gene>
    <name evidence="2" type="ORF">HM1_0425</name>
</gene>
<reference evidence="2 3" key="1">
    <citation type="journal article" date="2008" name="J. Bacteriol.">
        <title>The genome of Heliobacterium modesticaldum, a phototrophic representative of the Firmicutes containing the simplest photosynthetic apparatus.</title>
        <authorList>
            <person name="Sattley W.M."/>
            <person name="Madigan M.T."/>
            <person name="Swingley W.D."/>
            <person name="Cheung P.C."/>
            <person name="Clocksin K.M."/>
            <person name="Conrad A.L."/>
            <person name="Dejesa L.C."/>
            <person name="Honchak B.M."/>
            <person name="Jung D.O."/>
            <person name="Karbach L.E."/>
            <person name="Kurdoglu A."/>
            <person name="Lahiri S."/>
            <person name="Mastrian S.D."/>
            <person name="Page L.E."/>
            <person name="Taylor H.L."/>
            <person name="Wang Z.T."/>
            <person name="Raymond J."/>
            <person name="Chen M."/>
            <person name="Blankenship R.E."/>
            <person name="Touchman J.W."/>
        </authorList>
    </citation>
    <scope>NUCLEOTIDE SEQUENCE [LARGE SCALE GENOMIC DNA]</scope>
    <source>
        <strain evidence="3">ATCC 51547 / Ice1</strain>
    </source>
</reference>
<evidence type="ECO:0000256" key="1">
    <source>
        <dbReference type="SAM" id="MobiDB-lite"/>
    </source>
</evidence>
<sequence>MVIKITKSTAMILYTEGKSGRGMSRSKGSKEGDLSGEGGERRGG</sequence>
<dbReference type="Proteomes" id="UP000008550">
    <property type="component" value="Chromosome"/>
</dbReference>
<dbReference type="STRING" id="498761.HM1_0425"/>
<evidence type="ECO:0000313" key="3">
    <source>
        <dbReference type="Proteomes" id="UP000008550"/>
    </source>
</evidence>
<feature type="compositionally biased region" description="Basic and acidic residues" evidence="1">
    <location>
        <begin position="28"/>
        <end position="44"/>
    </location>
</feature>
<dbReference type="EMBL" id="CP000930">
    <property type="protein sequence ID" value="ABZ83042.1"/>
    <property type="molecule type" value="Genomic_DNA"/>
</dbReference>
<evidence type="ECO:0000313" key="2">
    <source>
        <dbReference type="EMBL" id="ABZ83042.1"/>
    </source>
</evidence>
<proteinExistence type="predicted"/>
<keyword evidence="3" id="KW-1185">Reference proteome</keyword>
<organism evidence="2 3">
    <name type="scientific">Heliobacterium modesticaldum (strain ATCC 51547 / Ice1)</name>
    <dbReference type="NCBI Taxonomy" id="498761"/>
    <lineage>
        <taxon>Bacteria</taxon>
        <taxon>Bacillati</taxon>
        <taxon>Bacillota</taxon>
        <taxon>Clostridia</taxon>
        <taxon>Eubacteriales</taxon>
        <taxon>Heliobacteriaceae</taxon>
        <taxon>Heliomicrobium</taxon>
    </lineage>
</organism>
<protein>
    <submittedName>
        <fullName evidence="2">Uncharacterized protein</fullName>
    </submittedName>
</protein>
<accession>B0TFE3</accession>
<name>B0TFE3_HELMI</name>
<dbReference type="AlphaFoldDB" id="B0TFE3"/>